<proteinExistence type="predicted"/>
<evidence type="ECO:0000313" key="3">
    <source>
        <dbReference type="Proteomes" id="UP001602370"/>
    </source>
</evidence>
<feature type="compositionally biased region" description="Pro residues" evidence="1">
    <location>
        <begin position="290"/>
        <end position="308"/>
    </location>
</feature>
<name>A0ABW6XK12_9ACTN</name>
<dbReference type="Proteomes" id="UP001602370">
    <property type="component" value="Unassembled WGS sequence"/>
</dbReference>
<feature type="compositionally biased region" description="Gly residues" evidence="1">
    <location>
        <begin position="453"/>
        <end position="469"/>
    </location>
</feature>
<dbReference type="EMBL" id="JBIBDZ010000001">
    <property type="protein sequence ID" value="MFF5917818.1"/>
    <property type="molecule type" value="Genomic_DNA"/>
</dbReference>
<protein>
    <submittedName>
        <fullName evidence="2">WXG100 family type VII secretion target</fullName>
    </submittedName>
</protein>
<feature type="compositionally biased region" description="Gly residues" evidence="1">
    <location>
        <begin position="362"/>
        <end position="373"/>
    </location>
</feature>
<feature type="compositionally biased region" description="Basic and acidic residues" evidence="1">
    <location>
        <begin position="476"/>
        <end position="489"/>
    </location>
</feature>
<comment type="caution">
    <text evidence="2">The sequence shown here is derived from an EMBL/GenBank/DDBJ whole genome shotgun (WGS) entry which is preliminary data.</text>
</comment>
<feature type="compositionally biased region" description="Polar residues" evidence="1">
    <location>
        <begin position="229"/>
        <end position="249"/>
    </location>
</feature>
<reference evidence="2 3" key="1">
    <citation type="submission" date="2024-10" db="EMBL/GenBank/DDBJ databases">
        <title>The Natural Products Discovery Center: Release of the First 8490 Sequenced Strains for Exploring Actinobacteria Biosynthetic Diversity.</title>
        <authorList>
            <person name="Kalkreuter E."/>
            <person name="Kautsar S.A."/>
            <person name="Yang D."/>
            <person name="Bader C.D."/>
            <person name="Teijaro C.N."/>
            <person name="Fluegel L."/>
            <person name="Davis C.M."/>
            <person name="Simpson J.R."/>
            <person name="Lauterbach L."/>
            <person name="Steele A.D."/>
            <person name="Gui C."/>
            <person name="Meng S."/>
            <person name="Li G."/>
            <person name="Viehrig K."/>
            <person name="Ye F."/>
            <person name="Su P."/>
            <person name="Kiefer A.F."/>
            <person name="Nichols A."/>
            <person name="Cepeda A.J."/>
            <person name="Yan W."/>
            <person name="Fan B."/>
            <person name="Jiang Y."/>
            <person name="Adhikari A."/>
            <person name="Zheng C.-J."/>
            <person name="Schuster L."/>
            <person name="Cowan T.M."/>
            <person name="Smanski M.J."/>
            <person name="Chevrette M.G."/>
            <person name="De Carvalho L.P.S."/>
            <person name="Shen B."/>
        </authorList>
    </citation>
    <scope>NUCLEOTIDE SEQUENCE [LARGE SCALE GENOMIC DNA]</scope>
    <source>
        <strain evidence="2 3">NPDC012605</strain>
    </source>
</reference>
<keyword evidence="3" id="KW-1185">Reference proteome</keyword>
<gene>
    <name evidence="2" type="ORF">ACFY8C_05685</name>
</gene>
<evidence type="ECO:0000256" key="1">
    <source>
        <dbReference type="SAM" id="MobiDB-lite"/>
    </source>
</evidence>
<sequence>MRPAEGGGGGGTDFRSMSHQQMLQWLDEASSFYVSNAAGRLKSAAEEMHRIAAQLKNRSGRVEWEGEAEKAFNEWADSVVSSTHALGDYSTGASTWMDNAAEAIATAQSAIPRYTSHESAKANLAAAQKYRNDPDSQTIARNAKSQMAASEELQAIEAKEKANQQAAAAEMEKLSSSYQWSSFNMTSLKPPTFPPPPGDFVPASAGERGSGSTSGGYTSQGERSAVGTERTTVTPTPRSQPDSRTTPDTSIPLPPSSKDTTGPTHVVRPDVRPDVPVDLGIDSVDTKTPPTTPPGPTTQTPGTPPPITKPDGSAPPFVTTTGLPPLPAKGGPGTLPPTGPVTGGTRNPMNTTGPRGLPTGPGPLGGTREGISGGKAVPNAQGRPQTGLPRSTVIGTEPGARNGTGMGRAPMGGGMGGPMGGAGAGQNGITGGRRLAGETGGIVGGKAQRASATGGGARPFTPGGSGLVRGGSTQRPGDREETNGERPDYLVEDEETWQQGRRVAPPVID</sequence>
<evidence type="ECO:0000313" key="2">
    <source>
        <dbReference type="EMBL" id="MFF5917818.1"/>
    </source>
</evidence>
<organism evidence="2 3">
    <name type="scientific">Streptomyces flavochromogenes</name>
    <dbReference type="NCBI Taxonomy" id="68199"/>
    <lineage>
        <taxon>Bacteria</taxon>
        <taxon>Bacillati</taxon>
        <taxon>Actinomycetota</taxon>
        <taxon>Actinomycetes</taxon>
        <taxon>Kitasatosporales</taxon>
        <taxon>Streptomycetaceae</taxon>
        <taxon>Streptomyces</taxon>
    </lineage>
</organism>
<feature type="compositionally biased region" description="Gly residues" evidence="1">
    <location>
        <begin position="402"/>
        <end position="431"/>
    </location>
</feature>
<dbReference type="RefSeq" id="WP_030324490.1">
    <property type="nucleotide sequence ID" value="NZ_JBIBDZ010000001.1"/>
</dbReference>
<feature type="region of interest" description="Disordered" evidence="1">
    <location>
        <begin position="188"/>
        <end position="509"/>
    </location>
</feature>
<accession>A0ABW6XK12</accession>